<name>A0A2H9VPX7_9SPHI</name>
<evidence type="ECO:0000256" key="1">
    <source>
        <dbReference type="SAM" id="MobiDB-lite"/>
    </source>
</evidence>
<gene>
    <name evidence="2" type="ORF">CLV57_3548</name>
</gene>
<proteinExistence type="predicted"/>
<dbReference type="Proteomes" id="UP000242687">
    <property type="component" value="Unassembled WGS sequence"/>
</dbReference>
<accession>A0A2H9VPX7</accession>
<dbReference type="RefSeq" id="WP_100342683.1">
    <property type="nucleotide sequence ID" value="NZ_PGFJ01000002.1"/>
</dbReference>
<comment type="caution">
    <text evidence="2">The sequence shown here is derived from an EMBL/GenBank/DDBJ whole genome shotgun (WGS) entry which is preliminary data.</text>
</comment>
<evidence type="ECO:0000313" key="2">
    <source>
        <dbReference type="EMBL" id="PJJ80398.1"/>
    </source>
</evidence>
<reference evidence="2 3" key="1">
    <citation type="submission" date="2017-11" db="EMBL/GenBank/DDBJ databases">
        <title>Genomic Encyclopedia of Archaeal and Bacterial Type Strains, Phase II (KMG-II): From Individual Species to Whole Genera.</title>
        <authorList>
            <person name="Goeker M."/>
        </authorList>
    </citation>
    <scope>NUCLEOTIDE SEQUENCE [LARGE SCALE GENOMIC DNA]</scope>
    <source>
        <strain evidence="2 3">DSM 28175</strain>
    </source>
</reference>
<keyword evidence="3" id="KW-1185">Reference proteome</keyword>
<dbReference type="AlphaFoldDB" id="A0A2H9VPX7"/>
<feature type="region of interest" description="Disordered" evidence="1">
    <location>
        <begin position="109"/>
        <end position="133"/>
    </location>
</feature>
<dbReference type="EMBL" id="PGFJ01000002">
    <property type="protein sequence ID" value="PJJ80398.1"/>
    <property type="molecule type" value="Genomic_DNA"/>
</dbReference>
<protein>
    <submittedName>
        <fullName evidence="2">Uncharacterized protein</fullName>
    </submittedName>
</protein>
<evidence type="ECO:0000313" key="3">
    <source>
        <dbReference type="Proteomes" id="UP000242687"/>
    </source>
</evidence>
<sequence>MSYSYNFFPGAIEDSDCPWCANNDNPLIKGDDAVSYNWDKKTNTYKLDIPTYKEYEGLTAAQIACFYGFGNDEAFIAAYRTHIDKTLKKGTEQQKQVLKKYLGVVNSNKKRTPNQLEKKASAGGTTFYGPKNP</sequence>
<organism evidence="2 3">
    <name type="scientific">Mucilaginibacter auburnensis</name>
    <dbReference type="NCBI Taxonomy" id="1457233"/>
    <lineage>
        <taxon>Bacteria</taxon>
        <taxon>Pseudomonadati</taxon>
        <taxon>Bacteroidota</taxon>
        <taxon>Sphingobacteriia</taxon>
        <taxon>Sphingobacteriales</taxon>
        <taxon>Sphingobacteriaceae</taxon>
        <taxon>Mucilaginibacter</taxon>
    </lineage>
</organism>